<protein>
    <submittedName>
        <fullName evidence="1">Uncharacterized protein</fullName>
    </submittedName>
</protein>
<evidence type="ECO:0000313" key="1">
    <source>
        <dbReference type="EMBL" id="GAA4264904.1"/>
    </source>
</evidence>
<dbReference type="Proteomes" id="UP001501594">
    <property type="component" value="Unassembled WGS sequence"/>
</dbReference>
<sequence>MSGVCTPQAQPVVVTLILQVESGRGEGRGASATLPRGRRRTAVLVVSENAPVTVRVEAVLTIHTVGGRFLILPCLRV</sequence>
<organism evidence="1 2">
    <name type="scientific">Frondihabitans peucedani</name>
    <dbReference type="NCBI Taxonomy" id="598626"/>
    <lineage>
        <taxon>Bacteria</taxon>
        <taxon>Bacillati</taxon>
        <taxon>Actinomycetota</taxon>
        <taxon>Actinomycetes</taxon>
        <taxon>Micrococcales</taxon>
        <taxon>Microbacteriaceae</taxon>
        <taxon>Frondihabitans</taxon>
    </lineage>
</organism>
<dbReference type="EMBL" id="BAABAU010000001">
    <property type="protein sequence ID" value="GAA4264904.1"/>
    <property type="molecule type" value="Genomic_DNA"/>
</dbReference>
<proteinExistence type="predicted"/>
<name>A0ABP8DYC5_9MICO</name>
<evidence type="ECO:0000313" key="2">
    <source>
        <dbReference type="Proteomes" id="UP001501594"/>
    </source>
</evidence>
<accession>A0ABP8DYC5</accession>
<gene>
    <name evidence="1" type="ORF">GCM10022256_05160</name>
</gene>
<comment type="caution">
    <text evidence="1">The sequence shown here is derived from an EMBL/GenBank/DDBJ whole genome shotgun (WGS) entry which is preliminary data.</text>
</comment>
<reference evidence="2" key="1">
    <citation type="journal article" date="2019" name="Int. J. Syst. Evol. Microbiol.">
        <title>The Global Catalogue of Microorganisms (GCM) 10K type strain sequencing project: providing services to taxonomists for standard genome sequencing and annotation.</title>
        <authorList>
            <consortium name="The Broad Institute Genomics Platform"/>
            <consortium name="The Broad Institute Genome Sequencing Center for Infectious Disease"/>
            <person name="Wu L."/>
            <person name="Ma J."/>
        </authorList>
    </citation>
    <scope>NUCLEOTIDE SEQUENCE [LARGE SCALE GENOMIC DNA]</scope>
    <source>
        <strain evidence="2">JCM 17442</strain>
    </source>
</reference>
<keyword evidence="2" id="KW-1185">Reference proteome</keyword>